<dbReference type="EMBL" id="KB870808">
    <property type="protein sequence ID" value="EOA29124.1"/>
    <property type="molecule type" value="Genomic_DNA"/>
</dbReference>
<dbReference type="Gene3D" id="3.40.50.1820">
    <property type="entry name" value="alpha/beta hydrolase"/>
    <property type="match status" value="1"/>
</dbReference>
<dbReference type="AlphaFoldDB" id="R0HHI0"/>
<accession>R0HHI0</accession>
<dbReference type="PANTHER" id="PTHR10992:SF1020">
    <property type="entry name" value="METHYLESTERASE 19-RELATED"/>
    <property type="match status" value="1"/>
</dbReference>
<evidence type="ECO:0000313" key="1">
    <source>
        <dbReference type="EMBL" id="EOA29124.1"/>
    </source>
</evidence>
<dbReference type="GO" id="GO:0009696">
    <property type="term" value="P:salicylic acid metabolic process"/>
    <property type="evidence" value="ECO:0007669"/>
    <property type="project" value="TreeGrafter"/>
</dbReference>
<dbReference type="GO" id="GO:0080031">
    <property type="term" value="F:methyl salicylate esterase activity"/>
    <property type="evidence" value="ECO:0007669"/>
    <property type="project" value="TreeGrafter"/>
</dbReference>
<dbReference type="Proteomes" id="UP000029121">
    <property type="component" value="Unassembled WGS sequence"/>
</dbReference>
<gene>
    <name evidence="1" type="ORF">CARUB_v10025391mg</name>
</gene>
<keyword evidence="2" id="KW-1185">Reference proteome</keyword>
<evidence type="ECO:0008006" key="3">
    <source>
        <dbReference type="Google" id="ProtNLM"/>
    </source>
</evidence>
<dbReference type="GO" id="GO:0080030">
    <property type="term" value="F:methyl indole-3-acetate esterase activity"/>
    <property type="evidence" value="ECO:0007669"/>
    <property type="project" value="TreeGrafter"/>
</dbReference>
<dbReference type="PANTHER" id="PTHR10992">
    <property type="entry name" value="METHYLESTERASE FAMILY MEMBER"/>
    <property type="match status" value="1"/>
</dbReference>
<proteinExistence type="predicted"/>
<dbReference type="GO" id="GO:0080032">
    <property type="term" value="F:methyl jasmonate esterase activity"/>
    <property type="evidence" value="ECO:0007669"/>
    <property type="project" value="TreeGrafter"/>
</dbReference>
<protein>
    <recommendedName>
        <fullName evidence="3">AB hydrolase-1 domain-containing protein</fullName>
    </recommendedName>
</protein>
<evidence type="ECO:0000313" key="2">
    <source>
        <dbReference type="Proteomes" id="UP000029121"/>
    </source>
</evidence>
<dbReference type="InterPro" id="IPR045889">
    <property type="entry name" value="MES/HNL"/>
</dbReference>
<dbReference type="STRING" id="81985.R0HHI0"/>
<dbReference type="GO" id="GO:0009694">
    <property type="term" value="P:jasmonic acid metabolic process"/>
    <property type="evidence" value="ECO:0007669"/>
    <property type="project" value="TreeGrafter"/>
</dbReference>
<organism evidence="1 2">
    <name type="scientific">Capsella rubella</name>
    <dbReference type="NCBI Taxonomy" id="81985"/>
    <lineage>
        <taxon>Eukaryota</taxon>
        <taxon>Viridiplantae</taxon>
        <taxon>Streptophyta</taxon>
        <taxon>Embryophyta</taxon>
        <taxon>Tracheophyta</taxon>
        <taxon>Spermatophyta</taxon>
        <taxon>Magnoliopsida</taxon>
        <taxon>eudicotyledons</taxon>
        <taxon>Gunneridae</taxon>
        <taxon>Pentapetalae</taxon>
        <taxon>rosids</taxon>
        <taxon>malvids</taxon>
        <taxon>Brassicales</taxon>
        <taxon>Brassicaceae</taxon>
        <taxon>Camelineae</taxon>
        <taxon>Capsella</taxon>
    </lineage>
</organism>
<reference evidence="2" key="1">
    <citation type="journal article" date="2013" name="Nat. Genet.">
        <title>The Capsella rubella genome and the genomic consequences of rapid mating system evolution.</title>
        <authorList>
            <person name="Slotte T."/>
            <person name="Hazzouri K.M."/>
            <person name="Agren J.A."/>
            <person name="Koenig D."/>
            <person name="Maumus F."/>
            <person name="Guo Y.L."/>
            <person name="Steige K."/>
            <person name="Platts A.E."/>
            <person name="Escobar J.S."/>
            <person name="Newman L.K."/>
            <person name="Wang W."/>
            <person name="Mandakova T."/>
            <person name="Vello E."/>
            <person name="Smith L.M."/>
            <person name="Henz S.R."/>
            <person name="Steffen J."/>
            <person name="Takuno S."/>
            <person name="Brandvain Y."/>
            <person name="Coop G."/>
            <person name="Andolfatto P."/>
            <person name="Hu T.T."/>
            <person name="Blanchette M."/>
            <person name="Clark R.M."/>
            <person name="Quesneville H."/>
            <person name="Nordborg M."/>
            <person name="Gaut B.S."/>
            <person name="Lysak M.A."/>
            <person name="Jenkins J."/>
            <person name="Grimwood J."/>
            <person name="Chapman J."/>
            <person name="Prochnik S."/>
            <person name="Shu S."/>
            <person name="Rokhsar D."/>
            <person name="Schmutz J."/>
            <person name="Weigel D."/>
            <person name="Wright S.I."/>
        </authorList>
    </citation>
    <scope>NUCLEOTIDE SEQUENCE [LARGE SCALE GENOMIC DNA]</scope>
    <source>
        <strain evidence="2">cv. Monte Gargano</strain>
    </source>
</reference>
<sequence>MESSNQKQFVLVHGVCHGAWTWYKVKAQLEVASNCVTAVDVEEIQTLQDYCKPIICQCSPHLYMLFS</sequence>
<dbReference type="InterPro" id="IPR029058">
    <property type="entry name" value="AB_hydrolase_fold"/>
</dbReference>
<name>R0HHI0_9BRAS</name>